<evidence type="ECO:0000313" key="4">
    <source>
        <dbReference type="EMBL" id="AHE96076.1"/>
    </source>
</evidence>
<dbReference type="InterPro" id="IPR011990">
    <property type="entry name" value="TPR-like_helical_dom_sf"/>
</dbReference>
<evidence type="ECO:0000256" key="2">
    <source>
        <dbReference type="ARBA" id="ARBA00022803"/>
    </source>
</evidence>
<dbReference type="SMART" id="SM00028">
    <property type="entry name" value="TPR"/>
    <property type="match status" value="4"/>
</dbReference>
<sequence>MEDLKRSAEELFQKAYILHMAGELDKAIELYEKAAEIYPTAQIYTFMGWAYSMKGDYETAIELCLKAIELDPDFGNPYNDIGSYLIALGRYDEAIPWLKKAITAKNYEPRHYPHINLARVYLAKGMFKDALQELETAIKIAPDYRPAHILRHQILAMLN</sequence>
<reference evidence="4 5" key="1">
    <citation type="submission" date="2013-12" db="EMBL/GenBank/DDBJ databases">
        <authorList>
            <consortium name="DOE Joint Genome Institute"/>
            <person name="Eisen J."/>
            <person name="Huntemann M."/>
            <person name="Han J."/>
            <person name="Chen A."/>
            <person name="Kyrpides N."/>
            <person name="Mavromatis K."/>
            <person name="Markowitz V."/>
            <person name="Palaniappan K."/>
            <person name="Ivanova N."/>
            <person name="Schaumberg A."/>
            <person name="Pati A."/>
            <person name="Liolios K."/>
            <person name="Nordberg H.P."/>
            <person name="Cantor M.N."/>
            <person name="Hua S.X."/>
            <person name="Woyke T."/>
        </authorList>
    </citation>
    <scope>NUCLEOTIDE SEQUENCE [LARGE SCALE GENOMIC DNA]</scope>
    <source>
        <strain evidence="4 5">DSM 23557</strain>
    </source>
</reference>
<keyword evidence="1" id="KW-0677">Repeat</keyword>
<accession>W0DCQ0</accession>
<dbReference type="Pfam" id="PF13424">
    <property type="entry name" value="TPR_12"/>
    <property type="match status" value="2"/>
</dbReference>
<evidence type="ECO:0000313" key="5">
    <source>
        <dbReference type="Proteomes" id="UP000018914"/>
    </source>
</evidence>
<protein>
    <submittedName>
        <fullName evidence="4">Uncharacterized protein</fullName>
    </submittedName>
</protein>
<dbReference type="PATRIC" id="fig|75906.3.peg.910"/>
<dbReference type="RefSeq" id="WP_025306103.1">
    <property type="nucleotide sequence ID" value="NZ_CP007028.1"/>
</dbReference>
<feature type="repeat" description="TPR" evidence="3">
    <location>
        <begin position="111"/>
        <end position="144"/>
    </location>
</feature>
<dbReference type="HOGENOM" id="CLU_126386_0_0_0"/>
<evidence type="ECO:0000256" key="3">
    <source>
        <dbReference type="PROSITE-ProRule" id="PRU00339"/>
    </source>
</evidence>
<dbReference type="PANTHER" id="PTHR44943">
    <property type="entry name" value="CELLULOSE SYNTHASE OPERON PROTEIN C"/>
    <property type="match status" value="1"/>
</dbReference>
<name>W0DCQ0_9AQUI</name>
<evidence type="ECO:0000256" key="1">
    <source>
        <dbReference type="ARBA" id="ARBA00022737"/>
    </source>
</evidence>
<gene>
    <name evidence="4" type="ORF">THERU_04685</name>
</gene>
<dbReference type="PANTHER" id="PTHR44943:SF5">
    <property type="entry name" value="BLL7697 PROTEIN"/>
    <property type="match status" value="1"/>
</dbReference>
<feature type="repeat" description="TPR" evidence="3">
    <location>
        <begin position="41"/>
        <end position="74"/>
    </location>
</feature>
<keyword evidence="5" id="KW-1185">Reference proteome</keyword>
<dbReference type="eggNOG" id="COG3063">
    <property type="taxonomic scope" value="Bacteria"/>
</dbReference>
<dbReference type="Gene3D" id="1.25.40.10">
    <property type="entry name" value="Tetratricopeptide repeat domain"/>
    <property type="match status" value="1"/>
</dbReference>
<dbReference type="OrthoDB" id="9769030at2"/>
<dbReference type="SUPFAM" id="SSF48452">
    <property type="entry name" value="TPR-like"/>
    <property type="match status" value="1"/>
</dbReference>
<dbReference type="PROSITE" id="PS50005">
    <property type="entry name" value="TPR"/>
    <property type="match status" value="2"/>
</dbReference>
<dbReference type="STRING" id="75906.THERU_04685"/>
<keyword evidence="2 3" id="KW-0802">TPR repeat</keyword>
<dbReference type="InterPro" id="IPR019734">
    <property type="entry name" value="TPR_rpt"/>
</dbReference>
<dbReference type="InterPro" id="IPR051685">
    <property type="entry name" value="Ycf3/AcsC/BcsC/TPR_MFPF"/>
</dbReference>
<dbReference type="EMBL" id="CP007028">
    <property type="protein sequence ID" value="AHE96076.1"/>
    <property type="molecule type" value="Genomic_DNA"/>
</dbReference>
<organism evidence="5">
    <name type="scientific">Thermocrinis ruber</name>
    <dbReference type="NCBI Taxonomy" id="75906"/>
    <lineage>
        <taxon>Bacteria</taxon>
        <taxon>Pseudomonadati</taxon>
        <taxon>Aquificota</taxon>
        <taxon>Aquificia</taxon>
        <taxon>Aquificales</taxon>
        <taxon>Aquificaceae</taxon>
        <taxon>Thermocrinis</taxon>
    </lineage>
</organism>
<dbReference type="AlphaFoldDB" id="W0DCQ0"/>
<dbReference type="Proteomes" id="UP000018914">
    <property type="component" value="Chromosome"/>
</dbReference>
<proteinExistence type="predicted"/>
<dbReference type="KEGG" id="trd:THERU_04685"/>
<dbReference type="PROSITE" id="PS50293">
    <property type="entry name" value="TPR_REGION"/>
    <property type="match status" value="1"/>
</dbReference>